<proteinExistence type="predicted"/>
<reference evidence="2" key="1">
    <citation type="journal article" date="2022" name="bioRxiv">
        <title>Sequencing and chromosome-scale assembly of the giantPleurodeles waltlgenome.</title>
        <authorList>
            <person name="Brown T."/>
            <person name="Elewa A."/>
            <person name="Iarovenko S."/>
            <person name="Subramanian E."/>
            <person name="Araus A.J."/>
            <person name="Petzold A."/>
            <person name="Susuki M."/>
            <person name="Suzuki K.-i.T."/>
            <person name="Hayashi T."/>
            <person name="Toyoda A."/>
            <person name="Oliveira C."/>
            <person name="Osipova E."/>
            <person name="Leigh N.D."/>
            <person name="Simon A."/>
            <person name="Yun M.H."/>
        </authorList>
    </citation>
    <scope>NUCLEOTIDE SEQUENCE</scope>
    <source>
        <strain evidence="2">20211129_DDA</strain>
        <tissue evidence="2">Liver</tissue>
    </source>
</reference>
<dbReference type="Proteomes" id="UP001066276">
    <property type="component" value="Chromosome 3_1"/>
</dbReference>
<accession>A0AAV7UJM6</accession>
<evidence type="ECO:0000313" key="3">
    <source>
        <dbReference type="Proteomes" id="UP001066276"/>
    </source>
</evidence>
<dbReference type="EMBL" id="JANPWB010000005">
    <property type="protein sequence ID" value="KAJ1189247.1"/>
    <property type="molecule type" value="Genomic_DNA"/>
</dbReference>
<feature type="compositionally biased region" description="Basic and acidic residues" evidence="1">
    <location>
        <begin position="36"/>
        <end position="68"/>
    </location>
</feature>
<protein>
    <submittedName>
        <fullName evidence="2">Uncharacterized protein</fullName>
    </submittedName>
</protein>
<evidence type="ECO:0000256" key="1">
    <source>
        <dbReference type="SAM" id="MobiDB-lite"/>
    </source>
</evidence>
<gene>
    <name evidence="2" type="ORF">NDU88_005997</name>
</gene>
<evidence type="ECO:0000313" key="2">
    <source>
        <dbReference type="EMBL" id="KAJ1189247.1"/>
    </source>
</evidence>
<dbReference type="AlphaFoldDB" id="A0AAV7UJM6"/>
<name>A0AAV7UJM6_PLEWA</name>
<comment type="caution">
    <text evidence="2">The sequence shown here is derived from an EMBL/GenBank/DDBJ whole genome shotgun (WGS) entry which is preliminary data.</text>
</comment>
<feature type="region of interest" description="Disordered" evidence="1">
    <location>
        <begin position="36"/>
        <end position="77"/>
    </location>
</feature>
<sequence>MRLRYHLHPSPEHAEGEVAAVMVAFLHLVTNQDKLEEEAAGREESESAYKEDKRDPRGDYKGPEKQEVEGNAYKTKGDVDQACEGDARRECGAGQGTRHL</sequence>
<organism evidence="2 3">
    <name type="scientific">Pleurodeles waltl</name>
    <name type="common">Iberian ribbed newt</name>
    <dbReference type="NCBI Taxonomy" id="8319"/>
    <lineage>
        <taxon>Eukaryota</taxon>
        <taxon>Metazoa</taxon>
        <taxon>Chordata</taxon>
        <taxon>Craniata</taxon>
        <taxon>Vertebrata</taxon>
        <taxon>Euteleostomi</taxon>
        <taxon>Amphibia</taxon>
        <taxon>Batrachia</taxon>
        <taxon>Caudata</taxon>
        <taxon>Salamandroidea</taxon>
        <taxon>Salamandridae</taxon>
        <taxon>Pleurodelinae</taxon>
        <taxon>Pleurodeles</taxon>
    </lineage>
</organism>
<keyword evidence="3" id="KW-1185">Reference proteome</keyword>